<sequence length="399" mass="45193">MNYQYTGKRSAGRTENGKIEAETKREALQKLENRGLIVTELKETKPWNKDIVLNKQVKNKEFIIFLRQYATLIHAGIPISDATKTMMQQTGNYLLRTSLDDIDKQLDKGEALSDAASGHPKVFPPLLVNMIRAGEASGRLDEILNDMADYYEKTYRNKQRIISALLYPTVVGVITIFMSIFLLVFIVPQFVSMFRSMGEELPAYTQFILELSGWMGSWWWVLLLFAASVFLAIRYMKQFERFVYQFDRLAMKFPLLGALVHKGALARMTQTLSTLVSSSVPILQSLEITKNVVGNKVLQQALEEAEESLIQGESLAEPMKGNWAFPPLIVQMIQVGEKTGTLDQMLARTASFYEEEVEQLSSRIKTMIEPLMIIILTVMVGSIIAAVVIPMFGMFDNMQ</sequence>
<feature type="transmembrane region" description="Helical" evidence="10">
    <location>
        <begin position="211"/>
        <end position="233"/>
    </location>
</feature>
<evidence type="ECO:0000256" key="5">
    <source>
        <dbReference type="ARBA" id="ARBA00022692"/>
    </source>
</evidence>
<feature type="domain" description="Type II secretion system protein GspF" evidence="11">
    <location>
        <begin position="65"/>
        <end position="188"/>
    </location>
</feature>
<dbReference type="InterPro" id="IPR042094">
    <property type="entry name" value="T2SS_GspF_sf"/>
</dbReference>
<keyword evidence="7 10" id="KW-0472">Membrane</keyword>
<dbReference type="InterPro" id="IPR001992">
    <property type="entry name" value="T2SS_GspF/T4SS_PilC_CS"/>
</dbReference>
<dbReference type="PRINTS" id="PR00812">
    <property type="entry name" value="BCTERIALGSPF"/>
</dbReference>
<dbReference type="Proteomes" id="UP001595279">
    <property type="component" value="Unassembled WGS sequence"/>
</dbReference>
<evidence type="ECO:0000256" key="10">
    <source>
        <dbReference type="SAM" id="Phobius"/>
    </source>
</evidence>
<evidence type="ECO:0000313" key="13">
    <source>
        <dbReference type="Proteomes" id="UP001595279"/>
    </source>
</evidence>
<evidence type="ECO:0000256" key="7">
    <source>
        <dbReference type="ARBA" id="ARBA00023136"/>
    </source>
</evidence>
<keyword evidence="13" id="KW-1185">Reference proteome</keyword>
<evidence type="ECO:0000256" key="4">
    <source>
        <dbReference type="ARBA" id="ARBA00022475"/>
    </source>
</evidence>
<comment type="similarity">
    <text evidence="2 8">Belongs to the GSP F family.</text>
</comment>
<keyword evidence="5 8" id="KW-0812">Transmembrane</keyword>
<comment type="subcellular location">
    <subcellularLocation>
        <location evidence="1 8">Cell membrane</location>
        <topology evidence="1 8">Multi-pass membrane protein</topology>
    </subcellularLocation>
</comment>
<evidence type="ECO:0000256" key="3">
    <source>
        <dbReference type="ARBA" id="ARBA00022448"/>
    </source>
</evidence>
<dbReference type="Gene3D" id="1.20.81.30">
    <property type="entry name" value="Type II secretion system (T2SS), domain F"/>
    <property type="match status" value="2"/>
</dbReference>
<comment type="caution">
    <text evidence="12">The sequence shown here is derived from an EMBL/GenBank/DDBJ whole genome shotgun (WGS) entry which is preliminary data.</text>
</comment>
<dbReference type="InterPro" id="IPR003004">
    <property type="entry name" value="GspF/PilC"/>
</dbReference>
<keyword evidence="3 8" id="KW-0813">Transport</keyword>
<organism evidence="12 13">
    <name type="scientific">Virgibacillus xinjiangensis</name>
    <dbReference type="NCBI Taxonomy" id="393090"/>
    <lineage>
        <taxon>Bacteria</taxon>
        <taxon>Bacillati</taxon>
        <taxon>Bacillota</taxon>
        <taxon>Bacilli</taxon>
        <taxon>Bacillales</taxon>
        <taxon>Bacillaceae</taxon>
        <taxon>Virgibacillus</taxon>
    </lineage>
</organism>
<keyword evidence="4" id="KW-1003">Cell membrane</keyword>
<dbReference type="RefSeq" id="WP_390270875.1">
    <property type="nucleotide sequence ID" value="NZ_JBHRSA010000031.1"/>
</dbReference>
<name>A0ABV7CUG1_9BACI</name>
<evidence type="ECO:0000256" key="9">
    <source>
        <dbReference type="SAM" id="MobiDB-lite"/>
    </source>
</evidence>
<evidence type="ECO:0000313" key="12">
    <source>
        <dbReference type="EMBL" id="MFC3040114.1"/>
    </source>
</evidence>
<protein>
    <submittedName>
        <fullName evidence="12">Type II secretion system F family protein</fullName>
    </submittedName>
</protein>
<feature type="transmembrane region" description="Helical" evidence="10">
    <location>
        <begin position="165"/>
        <end position="191"/>
    </location>
</feature>
<keyword evidence="6 10" id="KW-1133">Transmembrane helix</keyword>
<evidence type="ECO:0000256" key="8">
    <source>
        <dbReference type="RuleBase" id="RU003923"/>
    </source>
</evidence>
<evidence type="ECO:0000256" key="1">
    <source>
        <dbReference type="ARBA" id="ARBA00004651"/>
    </source>
</evidence>
<evidence type="ECO:0000256" key="2">
    <source>
        <dbReference type="ARBA" id="ARBA00005745"/>
    </source>
</evidence>
<dbReference type="Pfam" id="PF00482">
    <property type="entry name" value="T2SSF"/>
    <property type="match status" value="2"/>
</dbReference>
<feature type="domain" description="Type II secretion system protein GspF" evidence="11">
    <location>
        <begin position="269"/>
        <end position="390"/>
    </location>
</feature>
<proteinExistence type="inferred from homology"/>
<dbReference type="PANTHER" id="PTHR30012:SF0">
    <property type="entry name" value="TYPE II SECRETION SYSTEM PROTEIN F-RELATED"/>
    <property type="match status" value="1"/>
</dbReference>
<feature type="transmembrane region" description="Helical" evidence="10">
    <location>
        <begin position="371"/>
        <end position="395"/>
    </location>
</feature>
<dbReference type="EMBL" id="JBHRSA010000031">
    <property type="protein sequence ID" value="MFC3040114.1"/>
    <property type="molecule type" value="Genomic_DNA"/>
</dbReference>
<dbReference type="PROSITE" id="PS00874">
    <property type="entry name" value="T2SP_F"/>
    <property type="match status" value="1"/>
</dbReference>
<gene>
    <name evidence="12" type="ORF">ACFOGI_07600</name>
</gene>
<feature type="region of interest" description="Disordered" evidence="9">
    <location>
        <begin position="1"/>
        <end position="21"/>
    </location>
</feature>
<dbReference type="InterPro" id="IPR018076">
    <property type="entry name" value="T2SS_GspF_dom"/>
</dbReference>
<dbReference type="PANTHER" id="PTHR30012">
    <property type="entry name" value="GENERAL SECRETION PATHWAY PROTEIN"/>
    <property type="match status" value="1"/>
</dbReference>
<evidence type="ECO:0000259" key="11">
    <source>
        <dbReference type="Pfam" id="PF00482"/>
    </source>
</evidence>
<reference evidence="13" key="1">
    <citation type="journal article" date="2019" name="Int. J. Syst. Evol. Microbiol.">
        <title>The Global Catalogue of Microorganisms (GCM) 10K type strain sequencing project: providing services to taxonomists for standard genome sequencing and annotation.</title>
        <authorList>
            <consortium name="The Broad Institute Genomics Platform"/>
            <consortium name="The Broad Institute Genome Sequencing Center for Infectious Disease"/>
            <person name="Wu L."/>
            <person name="Ma J."/>
        </authorList>
    </citation>
    <scope>NUCLEOTIDE SEQUENCE [LARGE SCALE GENOMIC DNA]</scope>
    <source>
        <strain evidence="13">KCTC 13128</strain>
    </source>
</reference>
<accession>A0ABV7CUG1</accession>
<evidence type="ECO:0000256" key="6">
    <source>
        <dbReference type="ARBA" id="ARBA00022989"/>
    </source>
</evidence>